<keyword evidence="3" id="KW-1003">Cell membrane</keyword>
<feature type="transmembrane region" description="Helical" evidence="8">
    <location>
        <begin position="399"/>
        <end position="420"/>
    </location>
</feature>
<accession>A0A482WQN1</accession>
<feature type="transmembrane region" description="Helical" evidence="8">
    <location>
        <begin position="302"/>
        <end position="323"/>
    </location>
</feature>
<feature type="transmembrane region" description="Helical" evidence="8">
    <location>
        <begin position="432"/>
        <end position="451"/>
    </location>
</feature>
<feature type="transmembrane region" description="Helical" evidence="8">
    <location>
        <begin position="172"/>
        <end position="193"/>
    </location>
</feature>
<feature type="transmembrane region" description="Helical" evidence="8">
    <location>
        <begin position="364"/>
        <end position="387"/>
    </location>
</feature>
<evidence type="ECO:0000256" key="1">
    <source>
        <dbReference type="ARBA" id="ARBA00004651"/>
    </source>
</evidence>
<evidence type="ECO:0000256" key="4">
    <source>
        <dbReference type="ARBA" id="ARBA00022597"/>
    </source>
</evidence>
<evidence type="ECO:0000256" key="7">
    <source>
        <dbReference type="ARBA" id="ARBA00023136"/>
    </source>
</evidence>
<dbReference type="OrthoDB" id="6480153at2759"/>
<protein>
    <recommendedName>
        <fullName evidence="9">Major facilitator superfamily (MFS) profile domain-containing protein</fullName>
    </recommendedName>
</protein>
<feature type="domain" description="Major facilitator superfamily (MFS) profile" evidence="9">
    <location>
        <begin position="11"/>
        <end position="455"/>
    </location>
</feature>
<dbReference type="PROSITE" id="PS00217">
    <property type="entry name" value="SUGAR_TRANSPORT_2"/>
    <property type="match status" value="1"/>
</dbReference>
<proteinExistence type="predicted"/>
<comment type="caution">
    <text evidence="10">The sequence shown here is derived from an EMBL/GenBank/DDBJ whole genome shotgun (WGS) entry which is preliminary data.</text>
</comment>
<dbReference type="PROSITE" id="PS50850">
    <property type="entry name" value="MFS"/>
    <property type="match status" value="1"/>
</dbReference>
<dbReference type="Proteomes" id="UP000291343">
    <property type="component" value="Unassembled WGS sequence"/>
</dbReference>
<keyword evidence="7 8" id="KW-0472">Membrane</keyword>
<evidence type="ECO:0000256" key="6">
    <source>
        <dbReference type="ARBA" id="ARBA00022989"/>
    </source>
</evidence>
<dbReference type="PANTHER" id="PTHR48021:SF47">
    <property type="entry name" value="GH17672P"/>
    <property type="match status" value="1"/>
</dbReference>
<comment type="subcellular location">
    <subcellularLocation>
        <location evidence="1">Cell membrane</location>
        <topology evidence="1">Multi-pass membrane protein</topology>
    </subcellularLocation>
</comment>
<dbReference type="InParanoid" id="A0A482WQN1"/>
<keyword evidence="4" id="KW-0762">Sugar transport</keyword>
<feature type="transmembrane region" description="Helical" evidence="8">
    <location>
        <begin position="260"/>
        <end position="282"/>
    </location>
</feature>
<evidence type="ECO:0000256" key="3">
    <source>
        <dbReference type="ARBA" id="ARBA00022475"/>
    </source>
</evidence>
<reference evidence="10 11" key="1">
    <citation type="journal article" date="2017" name="Gigascience">
        <title>Genome sequence of the small brown planthopper, Laodelphax striatellus.</title>
        <authorList>
            <person name="Zhu J."/>
            <person name="Jiang F."/>
            <person name="Wang X."/>
            <person name="Yang P."/>
            <person name="Bao Y."/>
            <person name="Zhao W."/>
            <person name="Wang W."/>
            <person name="Lu H."/>
            <person name="Wang Q."/>
            <person name="Cui N."/>
            <person name="Li J."/>
            <person name="Chen X."/>
            <person name="Luo L."/>
            <person name="Yu J."/>
            <person name="Kang L."/>
            <person name="Cui F."/>
        </authorList>
    </citation>
    <scope>NUCLEOTIDE SEQUENCE [LARGE SCALE GENOMIC DNA]</scope>
    <source>
        <strain evidence="10">Lst14</strain>
    </source>
</reference>
<evidence type="ECO:0000313" key="11">
    <source>
        <dbReference type="Proteomes" id="UP000291343"/>
    </source>
</evidence>
<dbReference type="InterPro" id="IPR036259">
    <property type="entry name" value="MFS_trans_sf"/>
</dbReference>
<dbReference type="FunFam" id="1.20.1250.20:FF:000218">
    <property type="entry name" value="facilitated trehalose transporter Tret1"/>
    <property type="match status" value="1"/>
</dbReference>
<keyword evidence="2" id="KW-0813">Transport</keyword>
<dbReference type="InterPro" id="IPR005829">
    <property type="entry name" value="Sugar_transporter_CS"/>
</dbReference>
<dbReference type="SUPFAM" id="SSF103473">
    <property type="entry name" value="MFS general substrate transporter"/>
    <property type="match status" value="1"/>
</dbReference>
<dbReference type="InterPro" id="IPR003663">
    <property type="entry name" value="Sugar/inositol_transpt"/>
</dbReference>
<dbReference type="SMR" id="A0A482WQN1"/>
<feature type="transmembrane region" description="Helical" evidence="8">
    <location>
        <begin position="115"/>
        <end position="136"/>
    </location>
</feature>
<feature type="transmembrane region" description="Helical" evidence="8">
    <location>
        <begin position="54"/>
        <end position="72"/>
    </location>
</feature>
<feature type="transmembrane region" description="Helical" evidence="8">
    <location>
        <begin position="148"/>
        <end position="166"/>
    </location>
</feature>
<keyword evidence="6 8" id="KW-1133">Transmembrane helix</keyword>
<name>A0A482WQN1_LAOST</name>
<sequence>MSQQRQKNRMRLYLAAFSANLSFTSCGCAMAWTSPVLDTIDKSLGVEVSATSRSWIGSLIAVGAICGPLFASKLLDTVGRKWTLILDVMLLIVSWVIVGLPALRLTFVDPLSLLYFGRFLSGVAVGIIFMSLPVYIAEISDVESRGPLGSLNELFIAFGFFCEYVFGSFTTYLQLSMVSTVIPLLFLLTFYWMPESPHFLIMHGRRREALAAIKWLNSYQDDDKALIEKEAQDIQALLDDHSGPSHPCQDLFVVKGNRRALLISCGLIFAQQFTGINVVQFYTQSILENSNKTEQASGLPTGVAPMLVGGTQFLSSLLTPIATRLWGIKIPLLLSALGAAVGQGALGTYFVLSSKEPGSVPFELIPVFSMVFFMASFCIGLGPLPWAVMGEMFPPNVKALSSSFVSSFCFLLTFILTFFFKLVSDEFGRHTPIFFFAFCCFFGLIFIALTIPDTRGMTLQEIQDVLNGRTHRMQSPAVRRVTQTGSMIQIIMRSGLLVEQGDHNTITKNLLATATEEEEQHPMIPMITDNKHELPAKHTAIYNSKAYREATKV</sequence>
<evidence type="ECO:0000259" key="9">
    <source>
        <dbReference type="PROSITE" id="PS50850"/>
    </source>
</evidence>
<dbReference type="InterPro" id="IPR020846">
    <property type="entry name" value="MFS_dom"/>
</dbReference>
<organism evidence="10 11">
    <name type="scientific">Laodelphax striatellus</name>
    <name type="common">Small brown planthopper</name>
    <name type="synonym">Delphax striatella</name>
    <dbReference type="NCBI Taxonomy" id="195883"/>
    <lineage>
        <taxon>Eukaryota</taxon>
        <taxon>Metazoa</taxon>
        <taxon>Ecdysozoa</taxon>
        <taxon>Arthropoda</taxon>
        <taxon>Hexapoda</taxon>
        <taxon>Insecta</taxon>
        <taxon>Pterygota</taxon>
        <taxon>Neoptera</taxon>
        <taxon>Paraneoptera</taxon>
        <taxon>Hemiptera</taxon>
        <taxon>Auchenorrhyncha</taxon>
        <taxon>Fulgoroidea</taxon>
        <taxon>Delphacidae</taxon>
        <taxon>Criomorphinae</taxon>
        <taxon>Laodelphax</taxon>
    </lineage>
</organism>
<dbReference type="Pfam" id="PF00083">
    <property type="entry name" value="Sugar_tr"/>
    <property type="match status" value="1"/>
</dbReference>
<dbReference type="AlphaFoldDB" id="A0A482WQN1"/>
<dbReference type="PANTHER" id="PTHR48021">
    <property type="match status" value="1"/>
</dbReference>
<feature type="transmembrane region" description="Helical" evidence="8">
    <location>
        <begin position="330"/>
        <end position="352"/>
    </location>
</feature>
<dbReference type="Gene3D" id="1.20.1250.20">
    <property type="entry name" value="MFS general substrate transporter like domains"/>
    <property type="match status" value="1"/>
</dbReference>
<gene>
    <name evidence="10" type="ORF">LSTR_LSTR006281</name>
</gene>
<evidence type="ECO:0000313" key="10">
    <source>
        <dbReference type="EMBL" id="RZF35823.1"/>
    </source>
</evidence>
<dbReference type="PRINTS" id="PR00171">
    <property type="entry name" value="SUGRTRNSPORT"/>
</dbReference>
<keyword evidence="5 8" id="KW-0812">Transmembrane</keyword>
<dbReference type="GO" id="GO:0022857">
    <property type="term" value="F:transmembrane transporter activity"/>
    <property type="evidence" value="ECO:0007669"/>
    <property type="project" value="InterPro"/>
</dbReference>
<dbReference type="InterPro" id="IPR005828">
    <property type="entry name" value="MFS_sugar_transport-like"/>
</dbReference>
<feature type="transmembrane region" description="Helical" evidence="8">
    <location>
        <begin position="84"/>
        <end position="103"/>
    </location>
</feature>
<evidence type="ECO:0000256" key="5">
    <source>
        <dbReference type="ARBA" id="ARBA00022692"/>
    </source>
</evidence>
<dbReference type="InterPro" id="IPR050549">
    <property type="entry name" value="MFS_Trehalose_Transporter"/>
</dbReference>
<feature type="transmembrane region" description="Helical" evidence="8">
    <location>
        <begin position="12"/>
        <end position="34"/>
    </location>
</feature>
<dbReference type="PROSITE" id="PS51257">
    <property type="entry name" value="PROKAR_LIPOPROTEIN"/>
    <property type="match status" value="1"/>
</dbReference>
<keyword evidence="11" id="KW-1185">Reference proteome</keyword>
<evidence type="ECO:0000256" key="8">
    <source>
        <dbReference type="SAM" id="Phobius"/>
    </source>
</evidence>
<dbReference type="EMBL" id="QKKF02027474">
    <property type="protein sequence ID" value="RZF35823.1"/>
    <property type="molecule type" value="Genomic_DNA"/>
</dbReference>
<dbReference type="GO" id="GO:0005886">
    <property type="term" value="C:plasma membrane"/>
    <property type="evidence" value="ECO:0007669"/>
    <property type="project" value="UniProtKB-SubCell"/>
</dbReference>
<evidence type="ECO:0000256" key="2">
    <source>
        <dbReference type="ARBA" id="ARBA00022448"/>
    </source>
</evidence>